<accession>A0A290Z9V5</accession>
<evidence type="ECO:0000256" key="2">
    <source>
        <dbReference type="ARBA" id="ARBA00022692"/>
    </source>
</evidence>
<dbReference type="InterPro" id="IPR027417">
    <property type="entry name" value="P-loop_NTPase"/>
</dbReference>
<dbReference type="PANTHER" id="PTHR24221">
    <property type="entry name" value="ATP-BINDING CASSETTE SUB-FAMILY B"/>
    <property type="match status" value="1"/>
</dbReference>
<keyword evidence="2 7" id="KW-0812">Transmembrane</keyword>
<dbReference type="GO" id="GO:0016887">
    <property type="term" value="F:ATP hydrolysis activity"/>
    <property type="evidence" value="ECO:0007669"/>
    <property type="project" value="InterPro"/>
</dbReference>
<feature type="domain" description="ABC transporter" evidence="8">
    <location>
        <begin position="317"/>
        <end position="563"/>
    </location>
</feature>
<gene>
    <name evidence="10" type="ORF">CNX65_22805</name>
</gene>
<dbReference type="KEGG" id="apre:CNX65_22805"/>
<dbReference type="InterPro" id="IPR011527">
    <property type="entry name" value="ABC1_TM_dom"/>
</dbReference>
<dbReference type="PROSITE" id="PS00211">
    <property type="entry name" value="ABC_TRANSPORTER_1"/>
    <property type="match status" value="1"/>
</dbReference>
<evidence type="ECO:0000313" key="10">
    <source>
        <dbReference type="EMBL" id="ATE55762.1"/>
    </source>
</evidence>
<evidence type="ECO:0008006" key="12">
    <source>
        <dbReference type="Google" id="ProtNLM"/>
    </source>
</evidence>
<dbReference type="AlphaFoldDB" id="A0A290Z9V5"/>
<dbReference type="InterPro" id="IPR036640">
    <property type="entry name" value="ABC1_TM_sf"/>
</dbReference>
<evidence type="ECO:0000259" key="9">
    <source>
        <dbReference type="PROSITE" id="PS50929"/>
    </source>
</evidence>
<keyword evidence="4" id="KW-0067">ATP-binding</keyword>
<dbReference type="PROSITE" id="PS50929">
    <property type="entry name" value="ABC_TM1F"/>
    <property type="match status" value="1"/>
</dbReference>
<keyword evidence="3" id="KW-0547">Nucleotide-binding</keyword>
<organism evidence="10 11">
    <name type="scientific">Actinosynnema pretiosum</name>
    <dbReference type="NCBI Taxonomy" id="42197"/>
    <lineage>
        <taxon>Bacteria</taxon>
        <taxon>Bacillati</taxon>
        <taxon>Actinomycetota</taxon>
        <taxon>Actinomycetes</taxon>
        <taxon>Pseudonocardiales</taxon>
        <taxon>Pseudonocardiaceae</taxon>
        <taxon>Actinosynnema</taxon>
    </lineage>
</organism>
<dbReference type="PROSITE" id="PS50893">
    <property type="entry name" value="ABC_TRANSPORTER_2"/>
    <property type="match status" value="1"/>
</dbReference>
<feature type="transmembrane region" description="Helical" evidence="7">
    <location>
        <begin position="136"/>
        <end position="152"/>
    </location>
</feature>
<name>A0A290Z9V5_9PSEU</name>
<dbReference type="InterPro" id="IPR003593">
    <property type="entry name" value="AAA+_ATPase"/>
</dbReference>
<evidence type="ECO:0000256" key="4">
    <source>
        <dbReference type="ARBA" id="ARBA00022840"/>
    </source>
</evidence>
<feature type="domain" description="ABC transmembrane type-1" evidence="9">
    <location>
        <begin position="1"/>
        <end position="281"/>
    </location>
</feature>
<evidence type="ECO:0000256" key="6">
    <source>
        <dbReference type="ARBA" id="ARBA00023136"/>
    </source>
</evidence>
<keyword evidence="11" id="KW-1185">Reference proteome</keyword>
<evidence type="ECO:0000256" key="7">
    <source>
        <dbReference type="SAM" id="Phobius"/>
    </source>
</evidence>
<protein>
    <recommendedName>
        <fullName evidence="12">ABC transporter ATP-binding protein</fullName>
    </recommendedName>
</protein>
<keyword evidence="6 7" id="KW-0472">Membrane</keyword>
<dbReference type="GO" id="GO:0034040">
    <property type="term" value="F:ATPase-coupled lipid transmembrane transporter activity"/>
    <property type="evidence" value="ECO:0007669"/>
    <property type="project" value="TreeGrafter"/>
</dbReference>
<dbReference type="SUPFAM" id="SSF90123">
    <property type="entry name" value="ABC transporter transmembrane region"/>
    <property type="match status" value="1"/>
</dbReference>
<reference evidence="10" key="1">
    <citation type="submission" date="2017-09" db="EMBL/GenBank/DDBJ databases">
        <title>Complete Genome Sequence of ansamitocin-producing Bacterium Actinosynnema pretiosum X47.</title>
        <authorList>
            <person name="Cao G."/>
            <person name="Zong G."/>
            <person name="Zhong C."/>
            <person name="Fu J."/>
        </authorList>
    </citation>
    <scope>NUCLEOTIDE SEQUENCE [LARGE SCALE GENOMIC DNA]</scope>
    <source>
        <strain evidence="10">X47</strain>
    </source>
</reference>
<dbReference type="Gene3D" id="3.40.50.300">
    <property type="entry name" value="P-loop containing nucleotide triphosphate hydrolases"/>
    <property type="match status" value="1"/>
</dbReference>
<dbReference type="GO" id="GO:0005524">
    <property type="term" value="F:ATP binding"/>
    <property type="evidence" value="ECO:0007669"/>
    <property type="project" value="UniProtKB-KW"/>
</dbReference>
<feature type="transmembrane region" description="Helical" evidence="7">
    <location>
        <begin position="219"/>
        <end position="243"/>
    </location>
</feature>
<dbReference type="GO" id="GO:0140359">
    <property type="term" value="F:ABC-type transporter activity"/>
    <property type="evidence" value="ECO:0007669"/>
    <property type="project" value="InterPro"/>
</dbReference>
<evidence type="ECO:0000259" key="8">
    <source>
        <dbReference type="PROSITE" id="PS50893"/>
    </source>
</evidence>
<dbReference type="EMBL" id="CP023445">
    <property type="protein sequence ID" value="ATE55762.1"/>
    <property type="molecule type" value="Genomic_DNA"/>
</dbReference>
<dbReference type="InterPro" id="IPR017871">
    <property type="entry name" value="ABC_transporter-like_CS"/>
</dbReference>
<proteinExistence type="predicted"/>
<keyword evidence="5 7" id="KW-1133">Transmembrane helix</keyword>
<dbReference type="PANTHER" id="PTHR24221:SF646">
    <property type="entry name" value="HAEMOLYSIN SECRETION ATP-BINDING PROTEIN"/>
    <property type="match status" value="1"/>
</dbReference>
<dbReference type="Pfam" id="PF00005">
    <property type="entry name" value="ABC_tran"/>
    <property type="match status" value="1"/>
</dbReference>
<feature type="transmembrane region" description="Helical" evidence="7">
    <location>
        <begin position="109"/>
        <end position="130"/>
    </location>
</feature>
<dbReference type="InterPro" id="IPR039421">
    <property type="entry name" value="Type_1_exporter"/>
</dbReference>
<sequence length="569" mass="60564">MVAMRIAAGLLEPLGAVALALVVDAALRGDVQGAMWAASLFAVADAGSSALNHPAGKLELALREKTDHAFQRDLARLSSELPTAEHLELPEYLDKVEVARSQSTSLGDLLGRLVGLAQVAVLGAVTLVALATVDPLLLSLVLFGVPTIVWGGKAEAVRARLEDGQASRLRMVDRLVDLVVRPGSAKEVRVLRAASGIQARTTALFQALIGERDRAERRAVLLVCAGWLVFSTGFACAIALVLLRAIQGQTSPGEVLLVLALAVRLHEQMDVVTHSVVGVRRALVTARRLLWLVDYARDLTGRGGAPLPRQTTPGRGIVLDRVSFRYPGTDRDVLRDVRLEVAAGTTLAVVGDNGAGKTTLVNLLCGLHRPTAGRVLVDGVDLADVDPHEWRRALSACFQDFVRWELLLRESVGIGQLPLSGDLGGVLAAVRRAGGEEVVEGLPRTWDTQLGARWPGGVDLSGGQWQKVALARALMRVSPALLVLDEPSSGLDAAGEHALFERFARAGLHGRETGAITVLVSHRFSTVRMADRIVVVQDGGIAEVGAHDELMAAGGPYAQLYELQANGYR</sequence>
<dbReference type="InterPro" id="IPR003439">
    <property type="entry name" value="ABC_transporter-like_ATP-bd"/>
</dbReference>
<dbReference type="SMART" id="SM00382">
    <property type="entry name" value="AAA"/>
    <property type="match status" value="1"/>
</dbReference>
<comment type="subcellular location">
    <subcellularLocation>
        <location evidence="1">Cell membrane</location>
        <topology evidence="1">Multi-pass membrane protein</topology>
    </subcellularLocation>
</comment>
<dbReference type="Gene3D" id="1.20.1560.10">
    <property type="entry name" value="ABC transporter type 1, transmembrane domain"/>
    <property type="match status" value="1"/>
</dbReference>
<evidence type="ECO:0000256" key="3">
    <source>
        <dbReference type="ARBA" id="ARBA00022741"/>
    </source>
</evidence>
<dbReference type="GO" id="GO:0005886">
    <property type="term" value="C:plasma membrane"/>
    <property type="evidence" value="ECO:0007669"/>
    <property type="project" value="UniProtKB-SubCell"/>
</dbReference>
<dbReference type="Proteomes" id="UP000218505">
    <property type="component" value="Chromosome"/>
</dbReference>
<evidence type="ECO:0000313" key="11">
    <source>
        <dbReference type="Proteomes" id="UP000218505"/>
    </source>
</evidence>
<evidence type="ECO:0000256" key="5">
    <source>
        <dbReference type="ARBA" id="ARBA00022989"/>
    </source>
</evidence>
<dbReference type="SUPFAM" id="SSF52540">
    <property type="entry name" value="P-loop containing nucleoside triphosphate hydrolases"/>
    <property type="match status" value="1"/>
</dbReference>
<evidence type="ECO:0000256" key="1">
    <source>
        <dbReference type="ARBA" id="ARBA00004651"/>
    </source>
</evidence>